<dbReference type="GO" id="GO:0006355">
    <property type="term" value="P:regulation of DNA-templated transcription"/>
    <property type="evidence" value="ECO:0007669"/>
    <property type="project" value="InterPro"/>
</dbReference>
<dbReference type="PROSITE" id="PS50110">
    <property type="entry name" value="RESPONSE_REGULATORY"/>
    <property type="match status" value="1"/>
</dbReference>
<dbReference type="CDD" id="cd17574">
    <property type="entry name" value="REC_OmpR"/>
    <property type="match status" value="1"/>
</dbReference>
<keyword evidence="6" id="KW-0804">Transcription</keyword>
<dbReference type="FunFam" id="1.10.10.10:FF:000018">
    <property type="entry name" value="DNA-binding response regulator ResD"/>
    <property type="match status" value="1"/>
</dbReference>
<evidence type="ECO:0000259" key="11">
    <source>
        <dbReference type="PROSITE" id="PS51755"/>
    </source>
</evidence>
<evidence type="ECO:0000259" key="10">
    <source>
        <dbReference type="PROSITE" id="PS50110"/>
    </source>
</evidence>
<keyword evidence="5 9" id="KW-0238">DNA-binding</keyword>
<feature type="domain" description="Response regulatory" evidence="10">
    <location>
        <begin position="22"/>
        <end position="137"/>
    </location>
</feature>
<dbReference type="InterPro" id="IPR039420">
    <property type="entry name" value="WalR-like"/>
</dbReference>
<evidence type="ECO:0000256" key="1">
    <source>
        <dbReference type="ARBA" id="ARBA00013332"/>
    </source>
</evidence>
<keyword evidence="4" id="KW-0805">Transcription regulation</keyword>
<evidence type="ECO:0000256" key="7">
    <source>
        <dbReference type="ARBA" id="ARBA00024735"/>
    </source>
</evidence>
<dbReference type="InterPro" id="IPR001789">
    <property type="entry name" value="Sig_transdc_resp-reg_receiver"/>
</dbReference>
<feature type="domain" description="OmpR/PhoB-type" evidence="11">
    <location>
        <begin position="149"/>
        <end position="248"/>
    </location>
</feature>
<protein>
    <recommendedName>
        <fullName evidence="1">Phosphate regulon transcriptional regulatory protein PhoB</fullName>
    </recommendedName>
</protein>
<keyword evidence="3" id="KW-0902">Two-component regulatory system</keyword>
<dbReference type="PROSITE" id="PS51755">
    <property type="entry name" value="OMPR_PHOB"/>
    <property type="match status" value="1"/>
</dbReference>
<proteinExistence type="predicted"/>
<dbReference type="GO" id="GO:0000976">
    <property type="term" value="F:transcription cis-regulatory region binding"/>
    <property type="evidence" value="ECO:0007669"/>
    <property type="project" value="TreeGrafter"/>
</dbReference>
<dbReference type="InterPro" id="IPR036388">
    <property type="entry name" value="WH-like_DNA-bd_sf"/>
</dbReference>
<keyword evidence="13" id="KW-1185">Reference proteome</keyword>
<gene>
    <name evidence="12" type="ORF">DB32_004616</name>
</gene>
<dbReference type="SUPFAM" id="SSF52172">
    <property type="entry name" value="CheY-like"/>
    <property type="match status" value="1"/>
</dbReference>
<evidence type="ECO:0000256" key="9">
    <source>
        <dbReference type="PROSITE-ProRule" id="PRU01091"/>
    </source>
</evidence>
<accession>A0A0F6W4V2</accession>
<comment type="function">
    <text evidence="7">This protein is a positive regulator for the phosphate regulon. Transcription of this operon is positively regulated by PhoB and PhoR when phosphate is limited.</text>
</comment>
<evidence type="ECO:0000313" key="12">
    <source>
        <dbReference type="EMBL" id="AKF07467.1"/>
    </source>
</evidence>
<dbReference type="Proteomes" id="UP000034883">
    <property type="component" value="Chromosome"/>
</dbReference>
<dbReference type="Gene3D" id="6.10.250.690">
    <property type="match status" value="1"/>
</dbReference>
<dbReference type="PANTHER" id="PTHR48111:SF4">
    <property type="entry name" value="DNA-BINDING DUAL TRANSCRIPTIONAL REGULATOR OMPR"/>
    <property type="match status" value="1"/>
</dbReference>
<dbReference type="CDD" id="cd00383">
    <property type="entry name" value="trans_reg_C"/>
    <property type="match status" value="1"/>
</dbReference>
<evidence type="ECO:0000313" key="13">
    <source>
        <dbReference type="Proteomes" id="UP000034883"/>
    </source>
</evidence>
<dbReference type="GO" id="GO:0005829">
    <property type="term" value="C:cytosol"/>
    <property type="evidence" value="ECO:0007669"/>
    <property type="project" value="TreeGrafter"/>
</dbReference>
<evidence type="ECO:0000256" key="2">
    <source>
        <dbReference type="ARBA" id="ARBA00022553"/>
    </source>
</evidence>
<evidence type="ECO:0000256" key="5">
    <source>
        <dbReference type="ARBA" id="ARBA00023125"/>
    </source>
</evidence>
<dbReference type="SMART" id="SM00448">
    <property type="entry name" value="REC"/>
    <property type="match status" value="1"/>
</dbReference>
<dbReference type="AlphaFoldDB" id="A0A0F6W4V2"/>
<reference evidence="12 13" key="1">
    <citation type="submission" date="2015-03" db="EMBL/GenBank/DDBJ databases">
        <title>Genome assembly of Sandaracinus amylolyticus DSM 53668.</title>
        <authorList>
            <person name="Sharma G."/>
            <person name="Subramanian S."/>
        </authorList>
    </citation>
    <scope>NUCLEOTIDE SEQUENCE [LARGE SCALE GENOMIC DNA]</scope>
    <source>
        <strain evidence="12 13">DSM 53668</strain>
    </source>
</reference>
<dbReference type="Pfam" id="PF00072">
    <property type="entry name" value="Response_reg"/>
    <property type="match status" value="1"/>
</dbReference>
<evidence type="ECO:0000256" key="4">
    <source>
        <dbReference type="ARBA" id="ARBA00023015"/>
    </source>
</evidence>
<dbReference type="Gene3D" id="3.40.50.2300">
    <property type="match status" value="1"/>
</dbReference>
<dbReference type="InterPro" id="IPR011006">
    <property type="entry name" value="CheY-like_superfamily"/>
</dbReference>
<dbReference type="Pfam" id="PF00486">
    <property type="entry name" value="Trans_reg_C"/>
    <property type="match status" value="1"/>
</dbReference>
<dbReference type="GO" id="GO:0032993">
    <property type="term" value="C:protein-DNA complex"/>
    <property type="evidence" value="ECO:0007669"/>
    <property type="project" value="TreeGrafter"/>
</dbReference>
<dbReference type="PANTHER" id="PTHR48111">
    <property type="entry name" value="REGULATOR OF RPOS"/>
    <property type="match status" value="1"/>
</dbReference>
<sequence length="262" mass="28500">MWTFCARDLSRAWSCDDRSVASILVVEDEGPIATLVADHLQRAGHRVAIARDGDEALAKHAAEPADLLVLDVMLPRRSGLEVCGAIRRGGGAQPVVLMLTARSGEEDAVAGFEAGADDYVRKPFGVAELVRRVGALLALAGRPRAPAPASTIEIAGMRIDLASRSVRVRSGEVRLTPKEFDLLAHLAQHPSRVLEREDLLAEVWGYRHAGYARTVDSHVTRVRKKLAAAGLVGDPITTVHGVGYRFEPQRFEPQRSDRHEDA</sequence>
<name>A0A0F6W4V2_9BACT</name>
<evidence type="ECO:0000256" key="3">
    <source>
        <dbReference type="ARBA" id="ARBA00023012"/>
    </source>
</evidence>
<evidence type="ECO:0000256" key="8">
    <source>
        <dbReference type="PROSITE-ProRule" id="PRU00169"/>
    </source>
</evidence>
<keyword evidence="2 8" id="KW-0597">Phosphoprotein</keyword>
<organism evidence="12 13">
    <name type="scientific">Sandaracinus amylolyticus</name>
    <dbReference type="NCBI Taxonomy" id="927083"/>
    <lineage>
        <taxon>Bacteria</taxon>
        <taxon>Pseudomonadati</taxon>
        <taxon>Myxococcota</taxon>
        <taxon>Polyangia</taxon>
        <taxon>Polyangiales</taxon>
        <taxon>Sandaracinaceae</taxon>
        <taxon>Sandaracinus</taxon>
    </lineage>
</organism>
<dbReference type="EMBL" id="CP011125">
    <property type="protein sequence ID" value="AKF07467.1"/>
    <property type="molecule type" value="Genomic_DNA"/>
</dbReference>
<evidence type="ECO:0000256" key="6">
    <source>
        <dbReference type="ARBA" id="ARBA00023163"/>
    </source>
</evidence>
<dbReference type="SMART" id="SM00862">
    <property type="entry name" value="Trans_reg_C"/>
    <property type="match status" value="1"/>
</dbReference>
<dbReference type="Gene3D" id="1.10.10.10">
    <property type="entry name" value="Winged helix-like DNA-binding domain superfamily/Winged helix DNA-binding domain"/>
    <property type="match status" value="1"/>
</dbReference>
<feature type="DNA-binding region" description="OmpR/PhoB-type" evidence="9">
    <location>
        <begin position="149"/>
        <end position="248"/>
    </location>
</feature>
<dbReference type="GO" id="GO:0000156">
    <property type="term" value="F:phosphorelay response regulator activity"/>
    <property type="evidence" value="ECO:0007669"/>
    <property type="project" value="TreeGrafter"/>
</dbReference>
<dbReference type="KEGG" id="samy:DB32_004616"/>
<feature type="modified residue" description="4-aspartylphosphate" evidence="8">
    <location>
        <position position="71"/>
    </location>
</feature>
<dbReference type="STRING" id="927083.DB32_004616"/>
<dbReference type="InterPro" id="IPR001867">
    <property type="entry name" value="OmpR/PhoB-type_DNA-bd"/>
</dbReference>